<name>A0A183IGX6_9BILA</name>
<evidence type="ECO:0000313" key="1">
    <source>
        <dbReference type="EMBL" id="VDO99205.1"/>
    </source>
</evidence>
<accession>A0A183IGX6</accession>
<organism evidence="3">
    <name type="scientific">Soboliphyme baturini</name>
    <dbReference type="NCBI Taxonomy" id="241478"/>
    <lineage>
        <taxon>Eukaryota</taxon>
        <taxon>Metazoa</taxon>
        <taxon>Ecdysozoa</taxon>
        <taxon>Nematoda</taxon>
        <taxon>Enoplea</taxon>
        <taxon>Dorylaimia</taxon>
        <taxon>Dioctophymatida</taxon>
        <taxon>Dioctophymatoidea</taxon>
        <taxon>Soboliphymatidae</taxon>
        <taxon>Soboliphyme</taxon>
    </lineage>
</organism>
<dbReference type="EMBL" id="UZAM01007449">
    <property type="protein sequence ID" value="VDO99205.1"/>
    <property type="molecule type" value="Genomic_DNA"/>
</dbReference>
<dbReference type="WBParaSite" id="SBAD_0000301001-mRNA-1">
    <property type="protein sequence ID" value="SBAD_0000301001-mRNA-1"/>
    <property type="gene ID" value="SBAD_0000301001"/>
</dbReference>
<keyword evidence="2" id="KW-1185">Reference proteome</keyword>
<dbReference type="Proteomes" id="UP000270296">
    <property type="component" value="Unassembled WGS sequence"/>
</dbReference>
<gene>
    <name evidence="1" type="ORF">SBAD_LOCUS2871</name>
</gene>
<evidence type="ECO:0000313" key="2">
    <source>
        <dbReference type="Proteomes" id="UP000270296"/>
    </source>
</evidence>
<proteinExistence type="predicted"/>
<reference evidence="3" key="1">
    <citation type="submission" date="2016-06" db="UniProtKB">
        <authorList>
            <consortium name="WormBaseParasite"/>
        </authorList>
    </citation>
    <scope>IDENTIFICATION</scope>
</reference>
<sequence length="114" mass="12222">MDVRAGGPDLPLPRNGVLAHSWSFQVVREDKQAIMVSFVSVTRHRHSEVAFDPGLVASTGLGPTWARNAGRVTMTHQGGCSATTNGLSQGRFEQALQWLPPPPPTLRRPGVGKG</sequence>
<dbReference type="AlphaFoldDB" id="A0A183IGX6"/>
<reference evidence="1 2" key="2">
    <citation type="submission" date="2018-11" db="EMBL/GenBank/DDBJ databases">
        <authorList>
            <consortium name="Pathogen Informatics"/>
        </authorList>
    </citation>
    <scope>NUCLEOTIDE SEQUENCE [LARGE SCALE GENOMIC DNA]</scope>
</reference>
<evidence type="ECO:0000313" key="3">
    <source>
        <dbReference type="WBParaSite" id="SBAD_0000301001-mRNA-1"/>
    </source>
</evidence>
<protein>
    <submittedName>
        <fullName evidence="3">Secreted protein</fullName>
    </submittedName>
</protein>